<keyword evidence="6 7" id="KW-0472">Membrane</keyword>
<dbReference type="GO" id="GO:0016679">
    <property type="term" value="F:oxidoreductase activity, acting on diphenols and related substances as donors"/>
    <property type="evidence" value="ECO:0007669"/>
    <property type="project" value="TreeGrafter"/>
</dbReference>
<feature type="transmembrane region" description="Helical" evidence="7">
    <location>
        <begin position="7"/>
        <end position="26"/>
    </location>
</feature>
<comment type="similarity">
    <text evidence="7">Belongs to the MsrQ family.</text>
</comment>
<comment type="subcellular location">
    <subcellularLocation>
        <location evidence="7">Cell membrane</location>
        <topology evidence="7">Multi-pass membrane protein</topology>
    </subcellularLocation>
    <subcellularLocation>
        <location evidence="1">Membrane</location>
        <topology evidence="1">Multi-pass membrane protein</topology>
    </subcellularLocation>
</comment>
<keyword evidence="3 7" id="KW-0812">Transmembrane</keyword>
<feature type="transmembrane region" description="Helical" evidence="7">
    <location>
        <begin position="46"/>
        <end position="64"/>
    </location>
</feature>
<feature type="transmembrane region" description="Helical" evidence="7">
    <location>
        <begin position="76"/>
        <end position="94"/>
    </location>
</feature>
<dbReference type="GO" id="GO:0009055">
    <property type="term" value="F:electron transfer activity"/>
    <property type="evidence" value="ECO:0007669"/>
    <property type="project" value="UniProtKB-UniRule"/>
</dbReference>
<comment type="cofactor">
    <cofactor evidence="7">
        <name>FMN</name>
        <dbReference type="ChEBI" id="CHEBI:58210"/>
    </cofactor>
    <text evidence="7">Binds 1 FMN per subunit.</text>
</comment>
<evidence type="ECO:0000256" key="4">
    <source>
        <dbReference type="ARBA" id="ARBA00022989"/>
    </source>
</evidence>
<dbReference type="PANTHER" id="PTHR36964:SF1">
    <property type="entry name" value="PROTEIN-METHIONINE-SULFOXIDE REDUCTASE HEME-BINDING SUBUNIT MSRQ"/>
    <property type="match status" value="1"/>
</dbReference>
<proteinExistence type="inferred from homology"/>
<keyword evidence="4 7" id="KW-1133">Transmembrane helix</keyword>
<evidence type="ECO:0000256" key="7">
    <source>
        <dbReference type="HAMAP-Rule" id="MF_01207"/>
    </source>
</evidence>
<keyword evidence="7" id="KW-1003">Cell membrane</keyword>
<keyword evidence="5 7" id="KW-0408">Iron</keyword>
<keyword evidence="10" id="KW-1185">Reference proteome</keyword>
<evidence type="ECO:0000313" key="10">
    <source>
        <dbReference type="Proteomes" id="UP000537862"/>
    </source>
</evidence>
<dbReference type="EMBL" id="JABGBN010000004">
    <property type="protein sequence ID" value="NOL51889.1"/>
    <property type="molecule type" value="Genomic_DNA"/>
</dbReference>
<dbReference type="PANTHER" id="PTHR36964">
    <property type="entry name" value="PROTEIN-METHIONINE-SULFOXIDE REDUCTASE HEME-BINDING SUBUNIT MSRQ"/>
    <property type="match status" value="1"/>
</dbReference>
<protein>
    <recommendedName>
        <fullName evidence="7">Protein-methionine-sulfoxide reductase heme-binding subunit MsrQ</fullName>
    </recommendedName>
    <alternativeName>
        <fullName evidence="7">Flavocytochrome MsrQ</fullName>
    </alternativeName>
</protein>
<sequence length="233" mass="26326">MNNGVLIKRVVLALSFLPLLRWLYLYHQDALGLDPALWMMESSGQTAFVMLCLTLAITPLRQLLSLPVLIWCRRPLGVMTFFYAFCHFGIWAGAERHFSFALMGQGIVERPAIVLGVIALILLAVLASTSNQGMVRKLGRRWQKLHRLVYGIAVMVSVHFVMMQRVDESAMHAYIGVAVITLLLLWRVVSHLKNQRVIADKMASIHGSSEQRMVREDSHASTKMVSIQVSRKK</sequence>
<keyword evidence="7" id="KW-0285">Flavoprotein</keyword>
<evidence type="ECO:0000259" key="8">
    <source>
        <dbReference type="Pfam" id="PF01794"/>
    </source>
</evidence>
<dbReference type="GO" id="GO:0010181">
    <property type="term" value="F:FMN binding"/>
    <property type="evidence" value="ECO:0007669"/>
    <property type="project" value="UniProtKB-UniRule"/>
</dbReference>
<evidence type="ECO:0000256" key="3">
    <source>
        <dbReference type="ARBA" id="ARBA00022692"/>
    </source>
</evidence>
<dbReference type="Proteomes" id="UP000537862">
    <property type="component" value="Unassembled WGS sequence"/>
</dbReference>
<feature type="domain" description="Ferric oxidoreductase" evidence="8">
    <location>
        <begin position="44"/>
        <end position="155"/>
    </location>
</feature>
<keyword evidence="7" id="KW-0249">Electron transport</keyword>
<keyword evidence="2 7" id="KW-0813">Transport</keyword>
<evidence type="ECO:0000256" key="1">
    <source>
        <dbReference type="ARBA" id="ARBA00004141"/>
    </source>
</evidence>
<evidence type="ECO:0000256" key="6">
    <source>
        <dbReference type="ARBA" id="ARBA00023136"/>
    </source>
</evidence>
<comment type="function">
    <text evidence="7">Part of the MsrPQ system that repairs oxidized periplasmic proteins containing methionine sulfoxide residues (Met-O), using respiratory chain electrons. Thus protects these proteins from oxidative-stress damage caused by reactive species of oxygen and chlorine generated by the host defense mechanisms. MsrPQ is essential for the maintenance of envelope integrity under bleach stress, rescuing a wide series of structurally unrelated periplasmic proteins from methionine oxidation. MsrQ provides electrons for reduction to the reductase catalytic subunit MsrP, using the quinone pool of the respiratory chain.</text>
</comment>
<evidence type="ECO:0000256" key="2">
    <source>
        <dbReference type="ARBA" id="ARBA00022448"/>
    </source>
</evidence>
<keyword evidence="7" id="KW-0349">Heme</keyword>
<dbReference type="AlphaFoldDB" id="A0A849P2J5"/>
<name>A0A849P2J5_9BURK</name>
<feature type="transmembrane region" description="Helical" evidence="7">
    <location>
        <begin position="172"/>
        <end position="189"/>
    </location>
</feature>
<comment type="caution">
    <text evidence="9">The sequence shown here is derived from an EMBL/GenBank/DDBJ whole genome shotgun (WGS) entry which is preliminary data.</text>
</comment>
<keyword evidence="7" id="KW-0288">FMN</keyword>
<evidence type="ECO:0000256" key="5">
    <source>
        <dbReference type="ARBA" id="ARBA00023004"/>
    </source>
</evidence>
<dbReference type="GO" id="GO:0046872">
    <property type="term" value="F:metal ion binding"/>
    <property type="evidence" value="ECO:0007669"/>
    <property type="project" value="UniProtKB-KW"/>
</dbReference>
<dbReference type="GO" id="GO:0020037">
    <property type="term" value="F:heme binding"/>
    <property type="evidence" value="ECO:0007669"/>
    <property type="project" value="UniProtKB-UniRule"/>
</dbReference>
<keyword evidence="7" id="KW-0479">Metal-binding</keyword>
<comment type="cofactor">
    <cofactor evidence="7">
        <name>heme b</name>
        <dbReference type="ChEBI" id="CHEBI:60344"/>
    </cofactor>
    <text evidence="7">Binds 1 heme b (iron(II)-protoporphyrin IX) group per subunit.</text>
</comment>
<accession>A0A849P2J5</accession>
<feature type="transmembrane region" description="Helical" evidence="7">
    <location>
        <begin position="148"/>
        <end position="166"/>
    </location>
</feature>
<gene>
    <name evidence="7" type="primary">msrQ</name>
    <name evidence="9" type="ORF">HKX39_06865</name>
</gene>
<dbReference type="InterPro" id="IPR013130">
    <property type="entry name" value="Fe3_Rdtase_TM_dom"/>
</dbReference>
<dbReference type="GO" id="GO:0030091">
    <property type="term" value="P:protein repair"/>
    <property type="evidence" value="ECO:0007669"/>
    <property type="project" value="UniProtKB-UniRule"/>
</dbReference>
<dbReference type="HAMAP" id="MF_01207">
    <property type="entry name" value="MsrQ"/>
    <property type="match status" value="1"/>
</dbReference>
<evidence type="ECO:0000313" key="9">
    <source>
        <dbReference type="EMBL" id="NOL51889.1"/>
    </source>
</evidence>
<dbReference type="RefSeq" id="WP_171680582.1">
    <property type="nucleotide sequence ID" value="NZ_JABGBN010000004.1"/>
</dbReference>
<dbReference type="Pfam" id="PF01794">
    <property type="entry name" value="Ferric_reduct"/>
    <property type="match status" value="1"/>
</dbReference>
<dbReference type="GO" id="GO:0005886">
    <property type="term" value="C:plasma membrane"/>
    <property type="evidence" value="ECO:0007669"/>
    <property type="project" value="UniProtKB-SubCell"/>
</dbReference>
<dbReference type="InterPro" id="IPR022837">
    <property type="entry name" value="MsrQ-like"/>
</dbReference>
<reference evidence="9 10" key="1">
    <citation type="submission" date="2020-05" db="EMBL/GenBank/DDBJ databases">
        <authorList>
            <person name="Niu N."/>
        </authorList>
    </citation>
    <scope>NUCLEOTIDE SEQUENCE [LARGE SCALE GENOMIC DNA]</scope>
    <source>
        <strain evidence="9 10">3340-03</strain>
    </source>
</reference>
<organism evidence="9 10">
    <name type="scientific">Pelistega suis</name>
    <dbReference type="NCBI Taxonomy" id="1631957"/>
    <lineage>
        <taxon>Bacteria</taxon>
        <taxon>Pseudomonadati</taxon>
        <taxon>Pseudomonadota</taxon>
        <taxon>Betaproteobacteria</taxon>
        <taxon>Burkholderiales</taxon>
        <taxon>Alcaligenaceae</taxon>
        <taxon>Pelistega</taxon>
    </lineage>
</organism>
<comment type="subunit">
    <text evidence="7">Heterodimer of a catalytic subunit (MsrP) and a heme-binding subunit (MsrQ).</text>
</comment>
<feature type="transmembrane region" description="Helical" evidence="7">
    <location>
        <begin position="106"/>
        <end position="127"/>
    </location>
</feature>